<dbReference type="EMBL" id="CAMAPE010000008">
    <property type="protein sequence ID" value="CAH9072897.1"/>
    <property type="molecule type" value="Genomic_DNA"/>
</dbReference>
<accession>A0A9P0YRX2</accession>
<dbReference type="AlphaFoldDB" id="A0A9P0YRX2"/>
<dbReference type="Proteomes" id="UP001152484">
    <property type="component" value="Unassembled WGS sequence"/>
</dbReference>
<evidence type="ECO:0000313" key="1">
    <source>
        <dbReference type="EMBL" id="CAH9072897.1"/>
    </source>
</evidence>
<gene>
    <name evidence="1" type="ORF">CEURO_LOCUS4565</name>
</gene>
<sequence length="153" mass="16669">MMRMEDAKCAVEGIGRGIKLVFVYSDLPRRLNSVYCSAYKNDGGCFSNFISHFTLPNPIAASVPSSSLPTIGWTSAKVVRSASTKHQAAPIAIHRLPKTFCSPKLLFVIGLFEASVVQKQNSTKRFATALCAEDSYLGHFSVQSIGSPEHRVC</sequence>
<reference evidence="1" key="1">
    <citation type="submission" date="2022-07" db="EMBL/GenBank/DDBJ databases">
        <authorList>
            <person name="Macas J."/>
            <person name="Novak P."/>
            <person name="Neumann P."/>
        </authorList>
    </citation>
    <scope>NUCLEOTIDE SEQUENCE</scope>
</reference>
<protein>
    <submittedName>
        <fullName evidence="1">Uncharacterized protein</fullName>
    </submittedName>
</protein>
<proteinExistence type="predicted"/>
<keyword evidence="2" id="KW-1185">Reference proteome</keyword>
<organism evidence="1 2">
    <name type="scientific">Cuscuta europaea</name>
    <name type="common">European dodder</name>
    <dbReference type="NCBI Taxonomy" id="41803"/>
    <lineage>
        <taxon>Eukaryota</taxon>
        <taxon>Viridiplantae</taxon>
        <taxon>Streptophyta</taxon>
        <taxon>Embryophyta</taxon>
        <taxon>Tracheophyta</taxon>
        <taxon>Spermatophyta</taxon>
        <taxon>Magnoliopsida</taxon>
        <taxon>eudicotyledons</taxon>
        <taxon>Gunneridae</taxon>
        <taxon>Pentapetalae</taxon>
        <taxon>asterids</taxon>
        <taxon>lamiids</taxon>
        <taxon>Solanales</taxon>
        <taxon>Convolvulaceae</taxon>
        <taxon>Cuscuteae</taxon>
        <taxon>Cuscuta</taxon>
        <taxon>Cuscuta subgen. Cuscuta</taxon>
    </lineage>
</organism>
<evidence type="ECO:0000313" key="2">
    <source>
        <dbReference type="Proteomes" id="UP001152484"/>
    </source>
</evidence>
<name>A0A9P0YRX2_CUSEU</name>
<comment type="caution">
    <text evidence="1">The sequence shown here is derived from an EMBL/GenBank/DDBJ whole genome shotgun (WGS) entry which is preliminary data.</text>
</comment>